<keyword evidence="3" id="KW-1185">Reference proteome</keyword>
<feature type="transmembrane region" description="Helical" evidence="1">
    <location>
        <begin position="107"/>
        <end position="126"/>
    </location>
</feature>
<evidence type="ECO:0000313" key="3">
    <source>
        <dbReference type="Proteomes" id="UP000029628"/>
    </source>
</evidence>
<keyword evidence="1" id="KW-1133">Transmembrane helix</keyword>
<organism evidence="2 3">
    <name type="scientific">Veillonella montpellierensis DNF00314</name>
    <dbReference type="NCBI Taxonomy" id="1401067"/>
    <lineage>
        <taxon>Bacteria</taxon>
        <taxon>Bacillati</taxon>
        <taxon>Bacillota</taxon>
        <taxon>Negativicutes</taxon>
        <taxon>Veillonellales</taxon>
        <taxon>Veillonellaceae</taxon>
        <taxon>Veillonella</taxon>
    </lineage>
</organism>
<dbReference type="eggNOG" id="COG3152">
    <property type="taxonomic scope" value="Bacteria"/>
</dbReference>
<feature type="transmembrane region" description="Helical" evidence="1">
    <location>
        <begin position="79"/>
        <end position="100"/>
    </location>
</feature>
<dbReference type="InterPro" id="IPR008523">
    <property type="entry name" value="DUF805"/>
</dbReference>
<feature type="transmembrane region" description="Helical" evidence="1">
    <location>
        <begin position="132"/>
        <end position="150"/>
    </location>
</feature>
<name>A0A096BVR6_9FIRM</name>
<protein>
    <recommendedName>
        <fullName evidence="4">DUF805 domain-containing protein</fullName>
    </recommendedName>
</protein>
<comment type="caution">
    <text evidence="2">The sequence shown here is derived from an EMBL/GenBank/DDBJ whole genome shotgun (WGS) entry which is preliminary data.</text>
</comment>
<dbReference type="RefSeq" id="WP_028258188.1">
    <property type="nucleotide sequence ID" value="NZ_JRNT01000027.1"/>
</dbReference>
<dbReference type="EMBL" id="JRNT01000027">
    <property type="protein sequence ID" value="KGF46787.1"/>
    <property type="molecule type" value="Genomic_DNA"/>
</dbReference>
<feature type="transmembrane region" description="Helical" evidence="1">
    <location>
        <begin position="6"/>
        <end position="25"/>
    </location>
</feature>
<evidence type="ECO:0000313" key="2">
    <source>
        <dbReference type="EMBL" id="KGF46787.1"/>
    </source>
</evidence>
<proteinExistence type="predicted"/>
<accession>A0A096BVR6</accession>
<evidence type="ECO:0008006" key="4">
    <source>
        <dbReference type="Google" id="ProtNLM"/>
    </source>
</evidence>
<reference evidence="2 3" key="1">
    <citation type="submission" date="2014-07" db="EMBL/GenBank/DDBJ databases">
        <authorList>
            <person name="McCorrison J."/>
            <person name="Sanka R."/>
            <person name="Torralba M."/>
            <person name="Gillis M."/>
            <person name="Haft D.H."/>
            <person name="Methe B."/>
            <person name="Sutton G."/>
            <person name="Nelson K.E."/>
        </authorList>
    </citation>
    <scope>NUCLEOTIDE SEQUENCE [LARGE SCALE GENOMIC DNA]</scope>
    <source>
        <strain evidence="2 3">DNF00314</strain>
    </source>
</reference>
<evidence type="ECO:0000256" key="1">
    <source>
        <dbReference type="SAM" id="Phobius"/>
    </source>
</evidence>
<feature type="transmembrane region" description="Helical" evidence="1">
    <location>
        <begin position="46"/>
        <end position="73"/>
    </location>
</feature>
<dbReference type="Pfam" id="PF05656">
    <property type="entry name" value="DUF805"/>
    <property type="match status" value="1"/>
</dbReference>
<dbReference type="GO" id="GO:0016020">
    <property type="term" value="C:membrane"/>
    <property type="evidence" value="ECO:0007669"/>
    <property type="project" value="InterPro"/>
</dbReference>
<gene>
    <name evidence="2" type="ORF">HMPREF0872_07035</name>
</gene>
<dbReference type="Proteomes" id="UP000029628">
    <property type="component" value="Unassembled WGS sequence"/>
</dbReference>
<dbReference type="AlphaFoldDB" id="A0A096BVR6"/>
<sequence>MESLDILYAMVITALIGLLGLWIGHTGRQKKLSIFSLQGRLNRSQFILGTIILFVILNGLSTLTQLLIIDAVVILATYWAVRIAMLVGLVLITPFLITLFARRLHDISLPSWPAIPWTFFIIYTYVSNPVKNISLIYDMLIIVVLLLLTLPNNTLPNQYGMPQTWPSSTPSKRRTKHIRTHKKSLVHPAMPSSSSVESLSLREELLSSKQMQRGPKKVTTTVSSNTAEKASIITHIHSRANSWLHSLLTLWSIVKEIFQTIKTRLHTFLHNQQ</sequence>
<keyword evidence="1" id="KW-0472">Membrane</keyword>
<keyword evidence="1" id="KW-0812">Transmembrane</keyword>